<name>A0AB33JQU2_9ACTN</name>
<dbReference type="CDD" id="cd13925">
    <property type="entry name" value="RPF"/>
    <property type="match status" value="1"/>
</dbReference>
<evidence type="ECO:0000256" key="1">
    <source>
        <dbReference type="ARBA" id="ARBA00010830"/>
    </source>
</evidence>
<protein>
    <recommendedName>
        <fullName evidence="4">Resuscitation-promoting factor core lysozyme-like domain-containing protein</fullName>
    </recommendedName>
</protein>
<dbReference type="InterPro" id="IPR023346">
    <property type="entry name" value="Lysozyme-like_dom_sf"/>
</dbReference>
<dbReference type="SUPFAM" id="SSF53955">
    <property type="entry name" value="Lysozyme-like"/>
    <property type="match status" value="1"/>
</dbReference>
<dbReference type="EMBL" id="AP035881">
    <property type="protein sequence ID" value="BFP45342.1"/>
    <property type="molecule type" value="Genomic_DNA"/>
</dbReference>
<evidence type="ECO:0000256" key="3">
    <source>
        <dbReference type="SAM" id="SignalP"/>
    </source>
</evidence>
<keyword evidence="3" id="KW-0732">Signal</keyword>
<feature type="chain" id="PRO_5044245513" description="Resuscitation-promoting factor core lysozyme-like domain-containing protein" evidence="3">
    <location>
        <begin position="28"/>
        <end position="115"/>
    </location>
</feature>
<dbReference type="Pfam" id="PF06737">
    <property type="entry name" value="Transglycosylas"/>
    <property type="match status" value="1"/>
</dbReference>
<gene>
    <name evidence="5" type="ORF">KCMC57_17100</name>
</gene>
<keyword evidence="2" id="KW-0378">Hydrolase</keyword>
<sequence length="115" mass="12522">MRPILLPALATVLLTTAVLGPAVGPTAAVNSVPDATWERLARCESDGDWHADTGNGFYGGLQIWPPTWQEAGGLRFADRPDLAPRRHQITVAEEIRRRQGWGAWGNCARQLGLLP</sequence>
<comment type="similarity">
    <text evidence="1">Belongs to the transglycosylase family. Rpf subfamily.</text>
</comment>
<evidence type="ECO:0000259" key="4">
    <source>
        <dbReference type="Pfam" id="PF06737"/>
    </source>
</evidence>
<reference evidence="5" key="1">
    <citation type="submission" date="2024-07" db="EMBL/GenBank/DDBJ databases">
        <title>Complete genome sequences of cellulolytic bacteria, Kitasatospora sp. CMC57 and Streptomyces sp. CMC78, isolated from Japanese agricultural soil.</title>
        <authorList>
            <person name="Hashimoto T."/>
            <person name="Ito M."/>
            <person name="Iwamoto M."/>
            <person name="Fukahori D."/>
            <person name="Shoda T."/>
            <person name="Sakoda M."/>
            <person name="Morohoshi T."/>
            <person name="Mitsuboshi M."/>
            <person name="Nishizawa T."/>
        </authorList>
    </citation>
    <scope>NUCLEOTIDE SEQUENCE</scope>
    <source>
        <strain evidence="5">CMC57</strain>
    </source>
</reference>
<accession>A0AB33JQU2</accession>
<proteinExistence type="inferred from homology"/>
<dbReference type="InterPro" id="IPR010618">
    <property type="entry name" value="RPF"/>
</dbReference>
<dbReference type="GO" id="GO:0016787">
    <property type="term" value="F:hydrolase activity"/>
    <property type="evidence" value="ECO:0007669"/>
    <property type="project" value="UniProtKB-KW"/>
</dbReference>
<dbReference type="AlphaFoldDB" id="A0AB33JQU2"/>
<dbReference type="RefSeq" id="WP_407987856.1">
    <property type="nucleotide sequence ID" value="NZ_AP035881.2"/>
</dbReference>
<organism evidence="5">
    <name type="scientific">Kitasatospora sp. CMC57</name>
    <dbReference type="NCBI Taxonomy" id="3231513"/>
    <lineage>
        <taxon>Bacteria</taxon>
        <taxon>Bacillati</taxon>
        <taxon>Actinomycetota</taxon>
        <taxon>Actinomycetes</taxon>
        <taxon>Kitasatosporales</taxon>
        <taxon>Streptomycetaceae</taxon>
        <taxon>Kitasatospora</taxon>
    </lineage>
</organism>
<evidence type="ECO:0000313" key="5">
    <source>
        <dbReference type="EMBL" id="BFP45342.1"/>
    </source>
</evidence>
<feature type="signal peptide" evidence="3">
    <location>
        <begin position="1"/>
        <end position="27"/>
    </location>
</feature>
<dbReference type="Gene3D" id="1.10.530.10">
    <property type="match status" value="1"/>
</dbReference>
<evidence type="ECO:0000256" key="2">
    <source>
        <dbReference type="ARBA" id="ARBA00022801"/>
    </source>
</evidence>
<feature type="domain" description="Resuscitation-promoting factor core lysozyme-like" evidence="4">
    <location>
        <begin position="34"/>
        <end position="107"/>
    </location>
</feature>